<evidence type="ECO:0000313" key="3">
    <source>
        <dbReference type="Proteomes" id="UP000249364"/>
    </source>
</evidence>
<keyword evidence="1" id="KW-1133">Transmembrane helix</keyword>
<feature type="transmembrane region" description="Helical" evidence="1">
    <location>
        <begin position="21"/>
        <end position="42"/>
    </location>
</feature>
<dbReference type="Proteomes" id="UP000249364">
    <property type="component" value="Unassembled WGS sequence"/>
</dbReference>
<dbReference type="OrthoDB" id="7874310at2"/>
<organism evidence="2 3">
    <name type="scientific">Roseinatronobacter thiooxidans</name>
    <dbReference type="NCBI Taxonomy" id="121821"/>
    <lineage>
        <taxon>Bacteria</taxon>
        <taxon>Pseudomonadati</taxon>
        <taxon>Pseudomonadota</taxon>
        <taxon>Alphaproteobacteria</taxon>
        <taxon>Rhodobacterales</taxon>
        <taxon>Paracoccaceae</taxon>
        <taxon>Roseinatronobacter</taxon>
    </lineage>
</organism>
<comment type="caution">
    <text evidence="2">The sequence shown here is derived from an EMBL/GenBank/DDBJ whole genome shotgun (WGS) entry which is preliminary data.</text>
</comment>
<reference evidence="2 3" key="1">
    <citation type="submission" date="2018-06" db="EMBL/GenBank/DDBJ databases">
        <title>Genomic Encyclopedia of Archaeal and Bacterial Type Strains, Phase II (KMG-II): from individual species to whole genera.</title>
        <authorList>
            <person name="Goeker M."/>
        </authorList>
    </citation>
    <scope>NUCLEOTIDE SEQUENCE [LARGE SCALE GENOMIC DNA]</scope>
    <source>
        <strain evidence="2 3">DSM 13087</strain>
    </source>
</reference>
<dbReference type="STRING" id="121821.GCA_001870675_00352"/>
<keyword evidence="1" id="KW-0472">Membrane</keyword>
<keyword evidence="3" id="KW-1185">Reference proteome</keyword>
<dbReference type="AlphaFoldDB" id="A0A2W7QDU1"/>
<proteinExistence type="predicted"/>
<keyword evidence="1" id="KW-0812">Transmembrane</keyword>
<accession>A0A2W7QDU1</accession>
<protein>
    <submittedName>
        <fullName evidence="2">Uncharacterized protein</fullName>
    </submittedName>
</protein>
<gene>
    <name evidence="2" type="ORF">LY56_02871</name>
</gene>
<feature type="transmembrane region" description="Helical" evidence="1">
    <location>
        <begin position="48"/>
        <end position="67"/>
    </location>
</feature>
<name>A0A2W7QDU1_9RHOB</name>
<dbReference type="RefSeq" id="WP_071469213.1">
    <property type="nucleotide sequence ID" value="NZ_MEHT01000010.1"/>
</dbReference>
<evidence type="ECO:0000256" key="1">
    <source>
        <dbReference type="SAM" id="Phobius"/>
    </source>
</evidence>
<evidence type="ECO:0000313" key="2">
    <source>
        <dbReference type="EMBL" id="PZX39339.1"/>
    </source>
</evidence>
<sequence length="68" mass="7606">MALNDHHPADKKHNWRNDEEPWPIWAALMVFLNVLVISTMVWGLPGLVAVMVPAAVGMVILLIFIVFG</sequence>
<dbReference type="EMBL" id="QKZQ01000015">
    <property type="protein sequence ID" value="PZX39339.1"/>
    <property type="molecule type" value="Genomic_DNA"/>
</dbReference>